<evidence type="ECO:0000313" key="3">
    <source>
        <dbReference type="Proteomes" id="UP000886885"/>
    </source>
</evidence>
<evidence type="ECO:0000313" key="2">
    <source>
        <dbReference type="EMBL" id="KAG6790179.1"/>
    </source>
</evidence>
<organism evidence="2 3">
    <name type="scientific">Populus tomentosa</name>
    <name type="common">Chinese white poplar</name>
    <dbReference type="NCBI Taxonomy" id="118781"/>
    <lineage>
        <taxon>Eukaryota</taxon>
        <taxon>Viridiplantae</taxon>
        <taxon>Streptophyta</taxon>
        <taxon>Embryophyta</taxon>
        <taxon>Tracheophyta</taxon>
        <taxon>Spermatophyta</taxon>
        <taxon>Magnoliopsida</taxon>
        <taxon>eudicotyledons</taxon>
        <taxon>Gunneridae</taxon>
        <taxon>Pentapetalae</taxon>
        <taxon>rosids</taxon>
        <taxon>fabids</taxon>
        <taxon>Malpighiales</taxon>
        <taxon>Salicaceae</taxon>
        <taxon>Saliceae</taxon>
        <taxon>Populus</taxon>
    </lineage>
</organism>
<dbReference type="AlphaFoldDB" id="A0A8X8DEK9"/>
<keyword evidence="1" id="KW-0472">Membrane</keyword>
<keyword evidence="1" id="KW-0812">Transmembrane</keyword>
<name>A0A8X8DEK9_POPTO</name>
<comment type="caution">
    <text evidence="2">The sequence shown here is derived from an EMBL/GenBank/DDBJ whole genome shotgun (WGS) entry which is preliminary data.</text>
</comment>
<gene>
    <name evidence="2" type="ORF">POTOM_006327</name>
</gene>
<protein>
    <submittedName>
        <fullName evidence="2">Uncharacterized protein</fullName>
    </submittedName>
</protein>
<reference evidence="2" key="1">
    <citation type="journal article" date="2020" name="bioRxiv">
        <title>Hybrid origin of Populus tomentosa Carr. identified through genome sequencing and phylogenomic analysis.</title>
        <authorList>
            <person name="An X."/>
            <person name="Gao K."/>
            <person name="Chen Z."/>
            <person name="Li J."/>
            <person name="Yang X."/>
            <person name="Yang X."/>
            <person name="Zhou J."/>
            <person name="Guo T."/>
            <person name="Zhao T."/>
            <person name="Huang S."/>
            <person name="Miao D."/>
            <person name="Khan W.U."/>
            <person name="Rao P."/>
            <person name="Ye M."/>
            <person name="Lei B."/>
            <person name="Liao W."/>
            <person name="Wang J."/>
            <person name="Ji L."/>
            <person name="Li Y."/>
            <person name="Guo B."/>
            <person name="Mustafa N.S."/>
            <person name="Li S."/>
            <person name="Yun Q."/>
            <person name="Keller S.R."/>
            <person name="Mao J."/>
            <person name="Zhang R."/>
            <person name="Strauss S.H."/>
        </authorList>
    </citation>
    <scope>NUCLEOTIDE SEQUENCE</scope>
    <source>
        <strain evidence="2">GM15</strain>
        <tissue evidence="2">Leaf</tissue>
    </source>
</reference>
<proteinExistence type="predicted"/>
<evidence type="ECO:0000256" key="1">
    <source>
        <dbReference type="SAM" id="Phobius"/>
    </source>
</evidence>
<feature type="transmembrane region" description="Helical" evidence="1">
    <location>
        <begin position="120"/>
        <end position="147"/>
    </location>
</feature>
<accession>A0A8X8DEK9</accession>
<keyword evidence="3" id="KW-1185">Reference proteome</keyword>
<dbReference type="Proteomes" id="UP000886885">
    <property type="component" value="Chromosome 1D"/>
</dbReference>
<sequence length="212" mass="23463">MDGALVGKEKKKLAMVEQDLLPIEELVDASRKSTVGRKEYLLELVLILELLMAGEEGVVFLLARRSSTSVVVLLKTALLLLGKGRFDHALLMPLRGGATGDKDDGDGDAMLLVKQTFPMFLLIFTCSGHSVFLVSSVGFVTLVSYFMSLGSWPSTSPGFFLSMSMCRKELDRLVSRFVQKTIQIASFETKLLECYLLWQSGGEEGWSLLREI</sequence>
<keyword evidence="1" id="KW-1133">Transmembrane helix</keyword>
<dbReference type="EMBL" id="JAAWWB010000002">
    <property type="protein sequence ID" value="KAG6790179.1"/>
    <property type="molecule type" value="Genomic_DNA"/>
</dbReference>